<evidence type="ECO:0000256" key="4">
    <source>
        <dbReference type="ARBA" id="ARBA00023136"/>
    </source>
</evidence>
<evidence type="ECO:0000313" key="7">
    <source>
        <dbReference type="EMBL" id="KAL2330467.1"/>
    </source>
</evidence>
<dbReference type="Gene3D" id="2.60.40.1820">
    <property type="match status" value="1"/>
</dbReference>
<evidence type="ECO:0000313" key="8">
    <source>
        <dbReference type="Proteomes" id="UP001603857"/>
    </source>
</evidence>
<dbReference type="InterPro" id="IPR044839">
    <property type="entry name" value="NDR1-like"/>
</dbReference>
<evidence type="ECO:0000259" key="6">
    <source>
        <dbReference type="Pfam" id="PF03168"/>
    </source>
</evidence>
<dbReference type="Proteomes" id="UP001603857">
    <property type="component" value="Unassembled WGS sequence"/>
</dbReference>
<comment type="subcellular location">
    <subcellularLocation>
        <location evidence="1">Membrane</location>
        <topology evidence="1">Single-pass membrane protein</topology>
    </subcellularLocation>
</comment>
<evidence type="ECO:0000256" key="2">
    <source>
        <dbReference type="ARBA" id="ARBA00022692"/>
    </source>
</evidence>
<keyword evidence="8" id="KW-1185">Reference proteome</keyword>
<evidence type="ECO:0000256" key="1">
    <source>
        <dbReference type="ARBA" id="ARBA00004167"/>
    </source>
</evidence>
<gene>
    <name evidence="7" type="ORF">Fmac_018048</name>
</gene>
<dbReference type="InterPro" id="IPR004864">
    <property type="entry name" value="LEA_2"/>
</dbReference>
<dbReference type="SUPFAM" id="SSF117070">
    <property type="entry name" value="LEA14-like"/>
    <property type="match status" value="1"/>
</dbReference>
<evidence type="ECO:0000256" key="5">
    <source>
        <dbReference type="SAM" id="Phobius"/>
    </source>
</evidence>
<dbReference type="Pfam" id="PF03168">
    <property type="entry name" value="LEA_2"/>
    <property type="match status" value="1"/>
</dbReference>
<accession>A0ABD1M4B0</accession>
<evidence type="ECO:0000256" key="3">
    <source>
        <dbReference type="ARBA" id="ARBA00022989"/>
    </source>
</evidence>
<keyword evidence="2 5" id="KW-0812">Transmembrane</keyword>
<comment type="caution">
    <text evidence="7">The sequence shown here is derived from an EMBL/GenBank/DDBJ whole genome shotgun (WGS) entry which is preliminary data.</text>
</comment>
<dbReference type="GO" id="GO:0016020">
    <property type="term" value="C:membrane"/>
    <property type="evidence" value="ECO:0007669"/>
    <property type="project" value="UniProtKB-SubCell"/>
</dbReference>
<name>A0ABD1M4B0_9FABA</name>
<dbReference type="PANTHER" id="PTHR31234">
    <property type="entry name" value="LATE EMBRYOGENESIS ABUNDANT (LEA) HYDROXYPROLINE-RICH GLYCOPROTEIN FAMILY"/>
    <property type="match status" value="1"/>
</dbReference>
<keyword evidence="4 5" id="KW-0472">Membrane</keyword>
<proteinExistence type="predicted"/>
<organism evidence="7 8">
    <name type="scientific">Flemingia macrophylla</name>
    <dbReference type="NCBI Taxonomy" id="520843"/>
    <lineage>
        <taxon>Eukaryota</taxon>
        <taxon>Viridiplantae</taxon>
        <taxon>Streptophyta</taxon>
        <taxon>Embryophyta</taxon>
        <taxon>Tracheophyta</taxon>
        <taxon>Spermatophyta</taxon>
        <taxon>Magnoliopsida</taxon>
        <taxon>eudicotyledons</taxon>
        <taxon>Gunneridae</taxon>
        <taxon>Pentapetalae</taxon>
        <taxon>rosids</taxon>
        <taxon>fabids</taxon>
        <taxon>Fabales</taxon>
        <taxon>Fabaceae</taxon>
        <taxon>Papilionoideae</taxon>
        <taxon>50 kb inversion clade</taxon>
        <taxon>NPAAA clade</taxon>
        <taxon>indigoferoid/millettioid clade</taxon>
        <taxon>Phaseoleae</taxon>
        <taxon>Flemingia</taxon>
    </lineage>
</organism>
<dbReference type="PANTHER" id="PTHR31234:SF65">
    <property type="entry name" value="LATE EMBRYOGENESIS ABUNDANT PROTEIN, LEA_2 SUBGROUP"/>
    <property type="match status" value="1"/>
</dbReference>
<feature type="domain" description="Late embryogenesis abundant protein LEA-2 subgroup" evidence="6">
    <location>
        <begin position="74"/>
        <end position="166"/>
    </location>
</feature>
<reference evidence="7 8" key="1">
    <citation type="submission" date="2024-08" db="EMBL/GenBank/DDBJ databases">
        <title>Insights into the chromosomal genome structure of Flemingia macrophylla.</title>
        <authorList>
            <person name="Ding Y."/>
            <person name="Zhao Y."/>
            <person name="Bi W."/>
            <person name="Wu M."/>
            <person name="Zhao G."/>
            <person name="Gong Y."/>
            <person name="Li W."/>
            <person name="Zhang P."/>
        </authorList>
    </citation>
    <scope>NUCLEOTIDE SEQUENCE [LARGE SCALE GENOMIC DNA]</scope>
    <source>
        <strain evidence="7">DYQJB</strain>
        <tissue evidence="7">Leaf</tissue>
    </source>
</reference>
<dbReference type="EMBL" id="JBGMDY010000006">
    <property type="protein sequence ID" value="KAL2330467.1"/>
    <property type="molecule type" value="Genomic_DNA"/>
</dbReference>
<sequence>MEKGSACKRFITCLLVTFSIVIAIVLVALILILTVFKPKQPVTSVDAITIQDMSTGMDLFKMRINLNVTLEVDVSVKNTNKFGFRYFDGSATLNYRGELIGEAPIPNGEIAPQETNKVNFTLTVMADRFLSNSQVIRDAALGSLPLNAVVTINGEVFLGFIKFHVGSTSSCDFTVMLSNNTVVVNRCQSKTKI</sequence>
<keyword evidence="3 5" id="KW-1133">Transmembrane helix</keyword>
<protein>
    <recommendedName>
        <fullName evidence="6">Late embryogenesis abundant protein LEA-2 subgroup domain-containing protein</fullName>
    </recommendedName>
</protein>
<feature type="transmembrane region" description="Helical" evidence="5">
    <location>
        <begin position="12"/>
        <end position="36"/>
    </location>
</feature>
<dbReference type="AlphaFoldDB" id="A0ABD1M4B0"/>